<reference evidence="2" key="1">
    <citation type="submission" date="2020-10" db="EMBL/GenBank/DDBJ databases">
        <title>Phylogeny of dyella-like bacteria.</title>
        <authorList>
            <person name="Fu J."/>
        </authorList>
    </citation>
    <scope>NUCLEOTIDE SEQUENCE</scope>
    <source>
        <strain evidence="2">DHON07</strain>
    </source>
</reference>
<organism evidence="2 3">
    <name type="scientific">Dyella mobilis</name>
    <dbReference type="NCBI Taxonomy" id="1849582"/>
    <lineage>
        <taxon>Bacteria</taxon>
        <taxon>Pseudomonadati</taxon>
        <taxon>Pseudomonadota</taxon>
        <taxon>Gammaproteobacteria</taxon>
        <taxon>Lysobacterales</taxon>
        <taxon>Rhodanobacteraceae</taxon>
        <taxon>Dyella</taxon>
    </lineage>
</organism>
<gene>
    <name evidence="2" type="ORF">ISS99_15285</name>
</gene>
<proteinExistence type="predicted"/>
<evidence type="ECO:0000259" key="1">
    <source>
        <dbReference type="Pfam" id="PF25559"/>
    </source>
</evidence>
<dbReference type="EMBL" id="JADIKF010000039">
    <property type="protein sequence ID" value="MBM7130898.1"/>
    <property type="molecule type" value="Genomic_DNA"/>
</dbReference>
<evidence type="ECO:0000313" key="2">
    <source>
        <dbReference type="EMBL" id="MBM7130898.1"/>
    </source>
</evidence>
<dbReference type="Proteomes" id="UP001430193">
    <property type="component" value="Unassembled WGS sequence"/>
</dbReference>
<dbReference type="InterPro" id="IPR057691">
    <property type="entry name" value="DUF7931"/>
</dbReference>
<comment type="caution">
    <text evidence="2">The sequence shown here is derived from an EMBL/GenBank/DDBJ whole genome shotgun (WGS) entry which is preliminary data.</text>
</comment>
<accession>A0ABS2KKF4</accession>
<dbReference type="Pfam" id="PF25559">
    <property type="entry name" value="DUF7931"/>
    <property type="match status" value="1"/>
</dbReference>
<keyword evidence="3" id="KW-1185">Reference proteome</keyword>
<name>A0ABS2KKF4_9GAMM</name>
<sequence length="169" mass="18501">MVPSSPDHAPRATKGREDLAAARLELLTAARHKLAIRLPVLSPDLYSSEAELNQLRRLATSGRGAEIRILLGDPAAALRAGHRLIDLVQRLPTAFQIRTPASEEGDEGTGDNHAWLLNDVYGYLFLPDADRAEGRTALRDGPGQAPLQLQFERMWERATPATQLQPLGL</sequence>
<feature type="domain" description="DUF7931" evidence="1">
    <location>
        <begin position="17"/>
        <end position="167"/>
    </location>
</feature>
<evidence type="ECO:0000313" key="3">
    <source>
        <dbReference type="Proteomes" id="UP001430193"/>
    </source>
</evidence>
<protein>
    <recommendedName>
        <fullName evidence="1">DUF7931 domain-containing protein</fullName>
    </recommendedName>
</protein>